<keyword evidence="6" id="KW-1185">Reference proteome</keyword>
<dbReference type="SUPFAM" id="SSF48452">
    <property type="entry name" value="TPR-like"/>
    <property type="match status" value="1"/>
</dbReference>
<sequence length="581" mass="66607">SVTWYSWMQYEFRHGHYVELERLFAEALRPHGDVRMWRLYLQYVRLTEGEETEQRQTLQKAYELALSMVGMDFGSGPIYRDYLKFILSWPVHMQMDWVRKVYHRALVTPLEGLETLWHAYDAYENGLNKLTAKKMLQDKSPAYMTARAAAKELRELLALLDRDQWADAPADDATAVRLTAPWMRWVAWEKANPLQVPDKSGLLQQRVQYAYKAAVGCLRQYGEIWFGYAKWLRMSNKCEEAEAALREAVTVLPNELLVVFALCDLLETSETEEKSVQAREVYEALLARLTSDQGPEDATKLTLAWIQFMNYSRRVEGIASARAVFTRARKDPNTTHQIFLAAARMELLCKKDAVVAGRILELGMARFSTNPEYILAYLQHLLQQGDEQNAAALFERVVPALGMEGVEVWKTYLDHIFRYADLSAVRLLVRRFQEMFPDQPLSTEITVFCRQYSYDELGVGVDRIWIDPASVPGPNVSVGTTIKPFHIPTPVQDLIDSLPLEYDGPVINVDGIVRLLQVVSLMGSAPPRVLPVNIANTTKKIPQNRRGKRHRLDDGDDVDAARIVTPREDDIFAARYRSRNK</sequence>
<evidence type="ECO:0000256" key="2">
    <source>
        <dbReference type="ARBA" id="ARBA00022737"/>
    </source>
</evidence>
<dbReference type="Proteomes" id="UP000240830">
    <property type="component" value="Unassembled WGS sequence"/>
</dbReference>
<dbReference type="InterPro" id="IPR011990">
    <property type="entry name" value="TPR-like_helical_dom_sf"/>
</dbReference>
<dbReference type="OrthoDB" id="26282at2759"/>
<organism evidence="5 6">
    <name type="scientific">Paramicrosporidium saccamoebae</name>
    <dbReference type="NCBI Taxonomy" id="1246581"/>
    <lineage>
        <taxon>Eukaryota</taxon>
        <taxon>Fungi</taxon>
        <taxon>Fungi incertae sedis</taxon>
        <taxon>Cryptomycota</taxon>
        <taxon>Cryptomycota incertae sedis</taxon>
        <taxon>Paramicrosporidium</taxon>
    </lineage>
</organism>
<evidence type="ECO:0000256" key="1">
    <source>
        <dbReference type="ARBA" id="ARBA00004123"/>
    </source>
</evidence>
<gene>
    <name evidence="5" type="ORF">PSACC_00303</name>
</gene>
<feature type="non-terminal residue" evidence="5">
    <location>
        <position position="1"/>
    </location>
</feature>
<keyword evidence="2" id="KW-0677">Repeat</keyword>
<dbReference type="PANTHER" id="PTHR19980">
    <property type="entry name" value="RNA CLEAVAGE STIMULATION FACTOR"/>
    <property type="match status" value="1"/>
</dbReference>
<comment type="caution">
    <text evidence="5">The sequence shown here is derived from an EMBL/GenBank/DDBJ whole genome shotgun (WGS) entry which is preliminary data.</text>
</comment>
<dbReference type="GO" id="GO:0031124">
    <property type="term" value="P:mRNA 3'-end processing"/>
    <property type="evidence" value="ECO:0007669"/>
    <property type="project" value="InterPro"/>
</dbReference>
<dbReference type="STRING" id="1246581.A0A2H9TQ68"/>
<evidence type="ECO:0000259" key="4">
    <source>
        <dbReference type="Pfam" id="PF05843"/>
    </source>
</evidence>
<dbReference type="SMART" id="SM00386">
    <property type="entry name" value="HAT"/>
    <property type="match status" value="8"/>
</dbReference>
<proteinExistence type="predicted"/>
<dbReference type="GO" id="GO:0003729">
    <property type="term" value="F:mRNA binding"/>
    <property type="evidence" value="ECO:0007669"/>
    <property type="project" value="TreeGrafter"/>
</dbReference>
<reference evidence="5 6" key="1">
    <citation type="submission" date="2016-10" db="EMBL/GenBank/DDBJ databases">
        <title>The genome of Paramicrosporidium saccamoebae is the missing link in understanding Cryptomycota and Microsporidia evolution.</title>
        <authorList>
            <person name="Quandt C.A."/>
            <person name="Beaudet D."/>
            <person name="Corsaro D."/>
            <person name="Michel R."/>
            <person name="Corradi N."/>
            <person name="James T."/>
        </authorList>
    </citation>
    <scope>NUCLEOTIDE SEQUENCE [LARGE SCALE GENOMIC DNA]</scope>
    <source>
        <strain evidence="5 6">KSL3</strain>
    </source>
</reference>
<dbReference type="PANTHER" id="PTHR19980:SF0">
    <property type="entry name" value="CLEAVAGE STIMULATION FACTOR SUBUNIT 3"/>
    <property type="match status" value="1"/>
</dbReference>
<comment type="subcellular location">
    <subcellularLocation>
        <location evidence="1">Nucleus</location>
    </subcellularLocation>
</comment>
<evidence type="ECO:0000256" key="3">
    <source>
        <dbReference type="ARBA" id="ARBA00023242"/>
    </source>
</evidence>
<dbReference type="AlphaFoldDB" id="A0A2H9TQ68"/>
<evidence type="ECO:0000313" key="6">
    <source>
        <dbReference type="Proteomes" id="UP000240830"/>
    </source>
</evidence>
<evidence type="ECO:0000313" key="5">
    <source>
        <dbReference type="EMBL" id="PJF19882.1"/>
    </source>
</evidence>
<keyword evidence="3" id="KW-0539">Nucleus</keyword>
<accession>A0A2H9TQ68</accession>
<dbReference type="Gene3D" id="1.25.40.1040">
    <property type="match status" value="1"/>
</dbReference>
<dbReference type="EMBL" id="MTSL01000032">
    <property type="protein sequence ID" value="PJF19882.1"/>
    <property type="molecule type" value="Genomic_DNA"/>
</dbReference>
<dbReference type="InterPro" id="IPR003107">
    <property type="entry name" value="HAT"/>
</dbReference>
<name>A0A2H9TQ68_9FUNG</name>
<feature type="domain" description="Suppressor of forked" evidence="4">
    <location>
        <begin position="3"/>
        <end position="457"/>
    </location>
</feature>
<protein>
    <recommendedName>
        <fullName evidence="4">Suppressor of forked domain-containing protein</fullName>
    </recommendedName>
</protein>
<dbReference type="InterPro" id="IPR045243">
    <property type="entry name" value="Rna14-like"/>
</dbReference>
<dbReference type="GO" id="GO:0005634">
    <property type="term" value="C:nucleus"/>
    <property type="evidence" value="ECO:0007669"/>
    <property type="project" value="UniProtKB-SubCell"/>
</dbReference>
<dbReference type="Pfam" id="PF05843">
    <property type="entry name" value="Suf"/>
    <property type="match status" value="1"/>
</dbReference>
<dbReference type="InterPro" id="IPR008847">
    <property type="entry name" value="Suf"/>
</dbReference>